<sequence length="157" mass="17283">MQKITPCLWFDDRAEEAATFYTSVFPGSRIVDVRRYGEAGPRPTGTVMTVEFELSGQRFVALNGGPDFTFNEAVSLMVDCATQEEVDELWARLSGDGGAEGPCGWLKDKYGVSWQIVPRVLMELVGDPDPVKSQRAMRAMLGMKKIDIQGLLDASEG</sequence>
<dbReference type="InterPro" id="IPR009725">
    <property type="entry name" value="3_dmu_93_MTrfase"/>
</dbReference>
<dbReference type="EMBL" id="JAVRFI010000001">
    <property type="protein sequence ID" value="MDT0447729.1"/>
    <property type="molecule type" value="Genomic_DNA"/>
</dbReference>
<keyword evidence="3" id="KW-1185">Reference proteome</keyword>
<evidence type="ECO:0000313" key="3">
    <source>
        <dbReference type="Proteomes" id="UP001180531"/>
    </source>
</evidence>
<dbReference type="Gene3D" id="3.10.180.10">
    <property type="entry name" value="2,3-Dihydroxybiphenyl 1,2-Dioxygenase, domain 1"/>
    <property type="match status" value="1"/>
</dbReference>
<accession>A0ABU2SFG9</accession>
<dbReference type="PANTHER" id="PTHR33990">
    <property type="entry name" value="PROTEIN YJDN-RELATED"/>
    <property type="match status" value="1"/>
</dbReference>
<evidence type="ECO:0000313" key="2">
    <source>
        <dbReference type="EMBL" id="MDT0447729.1"/>
    </source>
</evidence>
<dbReference type="PIRSF" id="PIRSF021700">
    <property type="entry name" value="3_dmu_93_MTrfase"/>
    <property type="match status" value="1"/>
</dbReference>
<dbReference type="InterPro" id="IPR029068">
    <property type="entry name" value="Glyas_Bleomycin-R_OHBP_Dase"/>
</dbReference>
<dbReference type="Pfam" id="PF06983">
    <property type="entry name" value="3-dmu-9_3-mt"/>
    <property type="match status" value="1"/>
</dbReference>
<protein>
    <submittedName>
        <fullName evidence="2">VOC family protein</fullName>
    </submittedName>
</protein>
<name>A0ABU2SFG9_9ACTN</name>
<comment type="caution">
    <text evidence="2">The sequence shown here is derived from an EMBL/GenBank/DDBJ whole genome shotgun (WGS) entry which is preliminary data.</text>
</comment>
<dbReference type="RefSeq" id="WP_311607125.1">
    <property type="nucleotide sequence ID" value="NZ_JAVRFI010000001.1"/>
</dbReference>
<gene>
    <name evidence="2" type="ORF">RM609_01230</name>
</gene>
<evidence type="ECO:0000259" key="1">
    <source>
        <dbReference type="Pfam" id="PF06983"/>
    </source>
</evidence>
<organism evidence="2 3">
    <name type="scientific">Streptomyces hesseae</name>
    <dbReference type="NCBI Taxonomy" id="3075519"/>
    <lineage>
        <taxon>Bacteria</taxon>
        <taxon>Bacillati</taxon>
        <taxon>Actinomycetota</taxon>
        <taxon>Actinomycetes</taxon>
        <taxon>Kitasatosporales</taxon>
        <taxon>Streptomycetaceae</taxon>
        <taxon>Streptomyces</taxon>
    </lineage>
</organism>
<dbReference type="CDD" id="cd06588">
    <property type="entry name" value="PhnB_like"/>
    <property type="match status" value="1"/>
</dbReference>
<dbReference type="InterPro" id="IPR028973">
    <property type="entry name" value="PhnB-like"/>
</dbReference>
<feature type="domain" description="PhnB-like" evidence="1">
    <location>
        <begin position="2"/>
        <end position="117"/>
    </location>
</feature>
<dbReference type="SUPFAM" id="SSF54593">
    <property type="entry name" value="Glyoxalase/Bleomycin resistance protein/Dihydroxybiphenyl dioxygenase"/>
    <property type="match status" value="1"/>
</dbReference>
<dbReference type="Proteomes" id="UP001180531">
    <property type="component" value="Unassembled WGS sequence"/>
</dbReference>
<reference evidence="2" key="1">
    <citation type="submission" date="2024-05" db="EMBL/GenBank/DDBJ databases">
        <title>30 novel species of actinomycetes from the DSMZ collection.</title>
        <authorList>
            <person name="Nouioui I."/>
        </authorList>
    </citation>
    <scope>NUCLEOTIDE SEQUENCE</scope>
    <source>
        <strain evidence="2">DSM 40473</strain>
    </source>
</reference>
<proteinExistence type="predicted"/>
<dbReference type="PANTHER" id="PTHR33990:SF2">
    <property type="entry name" value="PHNB-LIKE DOMAIN-CONTAINING PROTEIN"/>
    <property type="match status" value="1"/>
</dbReference>